<keyword evidence="2" id="KW-1185">Reference proteome</keyword>
<name>A0ABV1RC92_9ALTE</name>
<reference evidence="1 2" key="1">
    <citation type="submission" date="2024-06" db="EMBL/GenBank/DDBJ databases">
        <authorList>
            <person name="Chen R.Y."/>
        </authorList>
    </citation>
    <scope>NUCLEOTIDE SEQUENCE [LARGE SCALE GENOMIC DNA]</scope>
    <source>
        <strain evidence="1 2">D2</strain>
    </source>
</reference>
<dbReference type="Proteomes" id="UP001467690">
    <property type="component" value="Unassembled WGS sequence"/>
</dbReference>
<protein>
    <submittedName>
        <fullName evidence="1">RHS repeat-associated core domain-containing protein</fullName>
    </submittedName>
</protein>
<dbReference type="Gene3D" id="2.180.10.10">
    <property type="entry name" value="RHS repeat-associated core"/>
    <property type="match status" value="1"/>
</dbReference>
<comment type="caution">
    <text evidence="1">The sequence shown here is derived from an EMBL/GenBank/DDBJ whole genome shotgun (WGS) entry which is preliminary data.</text>
</comment>
<evidence type="ECO:0000313" key="2">
    <source>
        <dbReference type="Proteomes" id="UP001467690"/>
    </source>
</evidence>
<dbReference type="InterPro" id="IPR022385">
    <property type="entry name" value="Rhs_assc_core"/>
</dbReference>
<dbReference type="EMBL" id="JBELOE010000059">
    <property type="protein sequence ID" value="MER2490534.1"/>
    <property type="molecule type" value="Genomic_DNA"/>
</dbReference>
<accession>A0ABV1RC92</accession>
<evidence type="ECO:0000313" key="1">
    <source>
        <dbReference type="EMBL" id="MER2490534.1"/>
    </source>
</evidence>
<dbReference type="RefSeq" id="WP_350400307.1">
    <property type="nucleotide sequence ID" value="NZ_JBELOE010000059.1"/>
</dbReference>
<sequence length="71" mass="7878">MVEQFVYDPWGHKQAIVKGSTASNYILGTVTTRGYAGHEGIDHLSLIHMNGRVYDPIIGRFLQADPHLLGN</sequence>
<dbReference type="NCBIfam" id="TIGR03696">
    <property type="entry name" value="Rhs_assc_core"/>
    <property type="match status" value="1"/>
</dbReference>
<gene>
    <name evidence="1" type="ORF">ABS311_01370</name>
</gene>
<organism evidence="1 2">
    <name type="scientific">Catenovulum sediminis</name>
    <dbReference type="NCBI Taxonomy" id="1740262"/>
    <lineage>
        <taxon>Bacteria</taxon>
        <taxon>Pseudomonadati</taxon>
        <taxon>Pseudomonadota</taxon>
        <taxon>Gammaproteobacteria</taxon>
        <taxon>Alteromonadales</taxon>
        <taxon>Alteromonadaceae</taxon>
        <taxon>Catenovulum</taxon>
    </lineage>
</organism>
<proteinExistence type="predicted"/>